<organism evidence="1">
    <name type="scientific">bioreactor metagenome</name>
    <dbReference type="NCBI Taxonomy" id="1076179"/>
    <lineage>
        <taxon>unclassified sequences</taxon>
        <taxon>metagenomes</taxon>
        <taxon>ecological metagenomes</taxon>
    </lineage>
</organism>
<name>A0A645GZT0_9ZZZZ</name>
<reference evidence="1" key="1">
    <citation type="submission" date="2019-08" db="EMBL/GenBank/DDBJ databases">
        <authorList>
            <person name="Kucharzyk K."/>
            <person name="Murdoch R.W."/>
            <person name="Higgins S."/>
            <person name="Loffler F."/>
        </authorList>
    </citation>
    <scope>NUCLEOTIDE SEQUENCE</scope>
</reference>
<proteinExistence type="predicted"/>
<evidence type="ECO:0000313" key="1">
    <source>
        <dbReference type="EMBL" id="MPN31920.1"/>
    </source>
</evidence>
<dbReference type="EMBL" id="VSSQ01083665">
    <property type="protein sequence ID" value="MPN31920.1"/>
    <property type="molecule type" value="Genomic_DNA"/>
</dbReference>
<protein>
    <submittedName>
        <fullName evidence="1">Uncharacterized protein</fullName>
    </submittedName>
</protein>
<sequence length="84" mass="8853">MATKAPTTATPAAAQPEVVKAPELLEIGELRKLHKTGRAVFAGVCAANGWASGKAITSEEYLEAINKFNGEPMSGPRKESEAKK</sequence>
<accession>A0A645GZT0</accession>
<comment type="caution">
    <text evidence="1">The sequence shown here is derived from an EMBL/GenBank/DDBJ whole genome shotgun (WGS) entry which is preliminary data.</text>
</comment>
<dbReference type="AlphaFoldDB" id="A0A645GZT0"/>
<gene>
    <name evidence="1" type="ORF">SDC9_179395</name>
</gene>